<reference evidence="1" key="1">
    <citation type="submission" date="2023-04" db="EMBL/GenBank/DDBJ databases">
        <title>Draft Genome sequencing of Naganishia species isolated from polar environments using Oxford Nanopore Technology.</title>
        <authorList>
            <person name="Leo P."/>
            <person name="Venkateswaran K."/>
        </authorList>
    </citation>
    <scope>NUCLEOTIDE SEQUENCE</scope>
    <source>
        <strain evidence="1">MNA-CCFEE 5262</strain>
    </source>
</reference>
<evidence type="ECO:0000313" key="2">
    <source>
        <dbReference type="Proteomes" id="UP001230649"/>
    </source>
</evidence>
<name>A0ACC2WVS9_9TREE</name>
<dbReference type="EMBL" id="JASBWS010000005">
    <property type="protein sequence ID" value="KAJ9115563.1"/>
    <property type="molecule type" value="Genomic_DNA"/>
</dbReference>
<accession>A0ACC2WVS9</accession>
<evidence type="ECO:0000313" key="1">
    <source>
        <dbReference type="EMBL" id="KAJ9115563.1"/>
    </source>
</evidence>
<protein>
    <submittedName>
        <fullName evidence="1">Uncharacterized protein</fullName>
    </submittedName>
</protein>
<dbReference type="Proteomes" id="UP001230649">
    <property type="component" value="Unassembled WGS sequence"/>
</dbReference>
<proteinExistence type="predicted"/>
<comment type="caution">
    <text evidence="1">The sequence shown here is derived from an EMBL/GenBank/DDBJ whole genome shotgun (WGS) entry which is preliminary data.</text>
</comment>
<organism evidence="1 2">
    <name type="scientific">Naganishia adeliensis</name>
    <dbReference type="NCBI Taxonomy" id="92952"/>
    <lineage>
        <taxon>Eukaryota</taxon>
        <taxon>Fungi</taxon>
        <taxon>Dikarya</taxon>
        <taxon>Basidiomycota</taxon>
        <taxon>Agaricomycotina</taxon>
        <taxon>Tremellomycetes</taxon>
        <taxon>Filobasidiales</taxon>
        <taxon>Filobasidiaceae</taxon>
        <taxon>Naganishia</taxon>
    </lineage>
</organism>
<gene>
    <name evidence="1" type="ORF">QFC20_000888</name>
</gene>
<sequence>MFLHSDNAESRAVEGEIIRRFAVRVIDALSRDAVTAANRVQETSCDCQTRQVKKDHSDSGIVTLAGIETIFVEALYPILERLDSMERKFFKADCADRHGQDSPITVTPSSTPAVDYDDDNYEQAEVSPNSIGSYTFASLRFDPSETPGSENDGSNDFESSSTLPIRTPAGLRSLFKAPDPPGNANKNTRNGKSPHP</sequence>
<keyword evidence="2" id="KW-1185">Reference proteome</keyword>